<dbReference type="PANTHER" id="PTHR14955:SF4">
    <property type="entry name" value="PHD-TYPE DOMAIN-CONTAINING PROTEIN"/>
    <property type="match status" value="1"/>
</dbReference>
<evidence type="ECO:0000256" key="1">
    <source>
        <dbReference type="ARBA" id="ARBA00022553"/>
    </source>
</evidence>
<keyword evidence="1" id="KW-0597">Phosphoprotein</keyword>
<dbReference type="GO" id="GO:0006357">
    <property type="term" value="P:regulation of transcription by RNA polymerase II"/>
    <property type="evidence" value="ECO:0007669"/>
    <property type="project" value="TreeGrafter"/>
</dbReference>
<sequence>MNNSSNYNPMVGRNTELSPGVIRDTSRRVLNPSSHSHENHLNCLTNSSSHGMLCSGNGFNKSISTFSSCFPSLTVSMEQNLGADYSQYHSWSSSPPPPALSPVSSSPTHGSSNTNNNNTNNQPSSPSPPIIVAEIRGPSSISSLSASEKSTHAGETFKMASQQIPQTLNKPSANSRCPRIVSDISMSSSSSSSSSTSSSSTLNETIHVTNGLPILEKISIVLGSPIKQVGDNFMVRTNNSSPLKVDEPKLPQLILENHLLSPSKWEEPTEKVDNSIKTNLPDVKEDSKIDAVSTDKPKVTPKRKASARPRRRTKSRKILGDSDSDFEPFSQSQPSGSRGRADARAAISRARQKINNNKRSVGWASSEAVGGTSADIAMRGKTVSSLLKSSGEVVKSNCIPSGSKTNNLTPDNELVDMSSLSTHIINPALRDLSAQQVGGNSVSNCSIPVNCPFKASNLNGGESVNAEKHDVGIESRSILAGITYRPSGPLRGRDYQFPTSVNPKSLWICAFCGEDNKYTELGCLYGPYWLTEADIKQLPSELTYSSTEEYKLTPDGETQSKTPTSPVSRRTKSIEKVIRSGVITSTTTRSAAAQGRTTVANTGVLRLVIKASGAQRLLKNPPNECKTSNESSTFLKPRVGSGGEVWFHFECVLWAPGTYMKGNGVIGGLGEALQLALNAKCSFCYKPGAILSCCNRGCNLSYHYQCAHKAECHLDREQYILLCKKHHIYS</sequence>
<feature type="compositionally biased region" description="Low complexity" evidence="5">
    <location>
        <begin position="101"/>
        <end position="124"/>
    </location>
</feature>
<dbReference type="GO" id="GO:0005634">
    <property type="term" value="C:nucleus"/>
    <property type="evidence" value="ECO:0007669"/>
    <property type="project" value="TreeGrafter"/>
</dbReference>
<evidence type="ECO:0000256" key="5">
    <source>
        <dbReference type="SAM" id="MobiDB-lite"/>
    </source>
</evidence>
<feature type="region of interest" description="Disordered" evidence="5">
    <location>
        <begin position="87"/>
        <end position="132"/>
    </location>
</feature>
<keyword evidence="4" id="KW-0862">Zinc</keyword>
<dbReference type="PROSITE" id="PS51805">
    <property type="entry name" value="EPHD"/>
    <property type="match status" value="1"/>
</dbReference>
<dbReference type="Pfam" id="PF13771">
    <property type="entry name" value="zf-HC5HC2H"/>
    <property type="match status" value="1"/>
</dbReference>
<dbReference type="InterPro" id="IPR034732">
    <property type="entry name" value="EPHD"/>
</dbReference>
<dbReference type="AlphaFoldDB" id="A0AA85J211"/>
<dbReference type="GO" id="GO:0008270">
    <property type="term" value="F:zinc ion binding"/>
    <property type="evidence" value="ECO:0007669"/>
    <property type="project" value="UniProtKB-KW"/>
</dbReference>
<dbReference type="PANTHER" id="PTHR14955">
    <property type="entry name" value="RETINOIC ACID INDUCED 1/TRANSCRIPTION FACTOR 20"/>
    <property type="match status" value="1"/>
</dbReference>
<keyword evidence="2" id="KW-0479">Metal-binding</keyword>
<feature type="compositionally biased region" description="Basic and acidic residues" evidence="5">
    <location>
        <begin position="265"/>
        <end position="274"/>
    </location>
</feature>
<feature type="compositionally biased region" description="Basic and acidic residues" evidence="5">
    <location>
        <begin position="282"/>
        <end position="298"/>
    </location>
</feature>
<dbReference type="Gene3D" id="3.30.40.10">
    <property type="entry name" value="Zinc/RING finger domain, C3HC4 (zinc finger)"/>
    <property type="match status" value="1"/>
</dbReference>
<keyword evidence="7" id="KW-1185">Reference proteome</keyword>
<evidence type="ECO:0000313" key="7">
    <source>
        <dbReference type="Proteomes" id="UP000050795"/>
    </source>
</evidence>
<evidence type="ECO:0000256" key="2">
    <source>
        <dbReference type="ARBA" id="ARBA00022723"/>
    </source>
</evidence>
<reference evidence="8" key="2">
    <citation type="submission" date="2023-11" db="UniProtKB">
        <authorList>
            <consortium name="WormBaseParasite"/>
        </authorList>
    </citation>
    <scope>IDENTIFICATION</scope>
</reference>
<feature type="compositionally biased region" description="Polar residues" evidence="5">
    <location>
        <begin position="556"/>
        <end position="568"/>
    </location>
</feature>
<feature type="region of interest" description="Disordered" evidence="5">
    <location>
        <begin position="551"/>
        <end position="571"/>
    </location>
</feature>
<evidence type="ECO:0000259" key="6">
    <source>
        <dbReference type="PROSITE" id="PS51805"/>
    </source>
</evidence>
<keyword evidence="3" id="KW-0863">Zinc-finger</keyword>
<feature type="domain" description="PHD-type" evidence="6">
    <location>
        <begin position="621"/>
        <end position="727"/>
    </location>
</feature>
<proteinExistence type="predicted"/>
<feature type="region of interest" description="Disordered" evidence="5">
    <location>
        <begin position="265"/>
        <end position="345"/>
    </location>
</feature>
<dbReference type="WBParaSite" id="TREG1_123640.1">
    <property type="protein sequence ID" value="TREG1_123640.1"/>
    <property type="gene ID" value="TREG1_123640"/>
</dbReference>
<accession>A0AA85J211</accession>
<dbReference type="Proteomes" id="UP000050795">
    <property type="component" value="Unassembled WGS sequence"/>
</dbReference>
<organism evidence="7 8">
    <name type="scientific">Trichobilharzia regenti</name>
    <name type="common">Nasal bird schistosome</name>
    <dbReference type="NCBI Taxonomy" id="157069"/>
    <lineage>
        <taxon>Eukaryota</taxon>
        <taxon>Metazoa</taxon>
        <taxon>Spiralia</taxon>
        <taxon>Lophotrochozoa</taxon>
        <taxon>Platyhelminthes</taxon>
        <taxon>Trematoda</taxon>
        <taxon>Digenea</taxon>
        <taxon>Strigeidida</taxon>
        <taxon>Schistosomatoidea</taxon>
        <taxon>Schistosomatidae</taxon>
        <taxon>Trichobilharzia</taxon>
    </lineage>
</organism>
<evidence type="ECO:0000256" key="3">
    <source>
        <dbReference type="ARBA" id="ARBA00022771"/>
    </source>
</evidence>
<protein>
    <recommendedName>
        <fullName evidence="6">PHD-type domain-containing protein</fullName>
    </recommendedName>
</protein>
<evidence type="ECO:0000313" key="8">
    <source>
        <dbReference type="WBParaSite" id="TREG1_123640.1"/>
    </source>
</evidence>
<dbReference type="InterPro" id="IPR013083">
    <property type="entry name" value="Znf_RING/FYVE/PHD"/>
</dbReference>
<evidence type="ECO:0000256" key="4">
    <source>
        <dbReference type="ARBA" id="ARBA00022833"/>
    </source>
</evidence>
<name>A0AA85J211_TRIRE</name>
<reference evidence="7" key="1">
    <citation type="submission" date="2022-06" db="EMBL/GenBank/DDBJ databases">
        <authorList>
            <person name="Berger JAMES D."/>
            <person name="Berger JAMES D."/>
        </authorList>
    </citation>
    <scope>NUCLEOTIDE SEQUENCE [LARGE SCALE GENOMIC DNA]</scope>
</reference>
<dbReference type="InterPro" id="IPR052440">
    <property type="entry name" value="Trans_Reg/Chrom_Remod"/>
</dbReference>
<feature type="region of interest" description="Disordered" evidence="5">
    <location>
        <begin position="1"/>
        <end position="23"/>
    </location>
</feature>
<feature type="compositionally biased region" description="Basic residues" evidence="5">
    <location>
        <begin position="299"/>
        <end position="317"/>
    </location>
</feature>